<dbReference type="GO" id="GO:0016020">
    <property type="term" value="C:membrane"/>
    <property type="evidence" value="ECO:0007669"/>
    <property type="project" value="UniProtKB-SubCell"/>
</dbReference>
<dbReference type="Proteomes" id="UP000886653">
    <property type="component" value="Unassembled WGS sequence"/>
</dbReference>
<keyword evidence="7 9" id="KW-1133">Transmembrane helix</keyword>
<dbReference type="PANTHER" id="PTHR22601">
    <property type="entry name" value="ISP4 LIKE PROTEIN"/>
    <property type="match status" value="1"/>
</dbReference>
<evidence type="ECO:0000256" key="4">
    <source>
        <dbReference type="ARBA" id="ARBA00022692"/>
    </source>
</evidence>
<evidence type="ECO:0000256" key="1">
    <source>
        <dbReference type="ARBA" id="ARBA00004141"/>
    </source>
</evidence>
<proteinExistence type="inferred from homology"/>
<dbReference type="Pfam" id="PF03169">
    <property type="entry name" value="OPT"/>
    <property type="match status" value="1"/>
</dbReference>
<dbReference type="NCBIfam" id="TIGR00728">
    <property type="entry name" value="OPT_sfam"/>
    <property type="match status" value="1"/>
</dbReference>
<keyword evidence="6" id="KW-0653">Protein transport</keyword>
<dbReference type="InterPro" id="IPR004648">
    <property type="entry name" value="Oligpept_transpt"/>
</dbReference>
<feature type="transmembrane region" description="Helical" evidence="9">
    <location>
        <begin position="695"/>
        <end position="718"/>
    </location>
</feature>
<organism evidence="10 11">
    <name type="scientific">Cronartium quercuum f. sp. fusiforme G11</name>
    <dbReference type="NCBI Taxonomy" id="708437"/>
    <lineage>
        <taxon>Eukaryota</taxon>
        <taxon>Fungi</taxon>
        <taxon>Dikarya</taxon>
        <taxon>Basidiomycota</taxon>
        <taxon>Pucciniomycotina</taxon>
        <taxon>Pucciniomycetes</taxon>
        <taxon>Pucciniales</taxon>
        <taxon>Coleosporiaceae</taxon>
        <taxon>Cronartium</taxon>
    </lineage>
</organism>
<evidence type="ECO:0000256" key="7">
    <source>
        <dbReference type="ARBA" id="ARBA00022989"/>
    </source>
</evidence>
<reference evidence="10" key="1">
    <citation type="submission" date="2013-11" db="EMBL/GenBank/DDBJ databases">
        <title>Genome sequence of the fusiform rust pathogen reveals effectors for host alternation and coevolution with pine.</title>
        <authorList>
            <consortium name="DOE Joint Genome Institute"/>
            <person name="Smith K."/>
            <person name="Pendleton A."/>
            <person name="Kubisiak T."/>
            <person name="Anderson C."/>
            <person name="Salamov A."/>
            <person name="Aerts A."/>
            <person name="Riley R."/>
            <person name="Clum A."/>
            <person name="Lindquist E."/>
            <person name="Ence D."/>
            <person name="Campbell M."/>
            <person name="Kronenberg Z."/>
            <person name="Feau N."/>
            <person name="Dhillon B."/>
            <person name="Hamelin R."/>
            <person name="Burleigh J."/>
            <person name="Smith J."/>
            <person name="Yandell M."/>
            <person name="Nelson C."/>
            <person name="Grigoriev I."/>
            <person name="Davis J."/>
        </authorList>
    </citation>
    <scope>NUCLEOTIDE SEQUENCE</scope>
    <source>
        <strain evidence="10">G11</strain>
    </source>
</reference>
<evidence type="ECO:0000256" key="2">
    <source>
        <dbReference type="ARBA" id="ARBA00008807"/>
    </source>
</evidence>
<comment type="subcellular location">
    <subcellularLocation>
        <location evidence="1">Membrane</location>
        <topology evidence="1">Multi-pass membrane protein</topology>
    </subcellularLocation>
</comment>
<evidence type="ECO:0000313" key="10">
    <source>
        <dbReference type="EMBL" id="KAG0142150.1"/>
    </source>
</evidence>
<dbReference type="InterPro" id="IPR004813">
    <property type="entry name" value="OPT"/>
</dbReference>
<evidence type="ECO:0000256" key="3">
    <source>
        <dbReference type="ARBA" id="ARBA00022448"/>
    </source>
</evidence>
<name>A0A9P6T821_9BASI</name>
<dbReference type="AlphaFoldDB" id="A0A9P6T821"/>
<feature type="transmembrane region" description="Helical" evidence="9">
    <location>
        <begin position="103"/>
        <end position="121"/>
    </location>
</feature>
<keyword evidence="3" id="KW-0813">Transport</keyword>
<comment type="similarity">
    <text evidence="2">Belongs to the oligopeptide OPT transporter family.</text>
</comment>
<feature type="transmembrane region" description="Helical" evidence="9">
    <location>
        <begin position="573"/>
        <end position="596"/>
    </location>
</feature>
<feature type="transmembrane region" description="Helical" evidence="9">
    <location>
        <begin position="165"/>
        <end position="184"/>
    </location>
</feature>
<evidence type="ECO:0008006" key="12">
    <source>
        <dbReference type="Google" id="ProtNLM"/>
    </source>
</evidence>
<keyword evidence="8 9" id="KW-0472">Membrane</keyword>
<gene>
    <name evidence="10" type="ORF">CROQUDRAFT_67552</name>
</gene>
<evidence type="ECO:0000313" key="11">
    <source>
        <dbReference type="Proteomes" id="UP000886653"/>
    </source>
</evidence>
<protein>
    <recommendedName>
        <fullName evidence="12">Oligopeptide transporter</fullName>
    </recommendedName>
</protein>
<dbReference type="GO" id="GO:0015031">
    <property type="term" value="P:protein transport"/>
    <property type="evidence" value="ECO:0007669"/>
    <property type="project" value="UniProtKB-KW"/>
</dbReference>
<feature type="transmembrane region" description="Helical" evidence="9">
    <location>
        <begin position="414"/>
        <end position="436"/>
    </location>
</feature>
<feature type="transmembrane region" description="Helical" evidence="9">
    <location>
        <begin position="196"/>
        <end position="217"/>
    </location>
</feature>
<dbReference type="EMBL" id="MU167358">
    <property type="protein sequence ID" value="KAG0142150.1"/>
    <property type="molecule type" value="Genomic_DNA"/>
</dbReference>
<evidence type="ECO:0000256" key="5">
    <source>
        <dbReference type="ARBA" id="ARBA00022856"/>
    </source>
</evidence>
<keyword evidence="11" id="KW-1185">Reference proteome</keyword>
<keyword evidence="5" id="KW-0571">Peptide transport</keyword>
<feature type="transmembrane region" description="Helical" evidence="9">
    <location>
        <begin position="466"/>
        <end position="485"/>
    </location>
</feature>
<dbReference type="OrthoDB" id="9986677at2759"/>
<feature type="transmembrane region" description="Helical" evidence="9">
    <location>
        <begin position="127"/>
        <end position="145"/>
    </location>
</feature>
<accession>A0A9P6T821</accession>
<feature type="transmembrane region" description="Helical" evidence="9">
    <location>
        <begin position="529"/>
        <end position="552"/>
    </location>
</feature>
<sequence length="752" mass="82257">MSDGRVDSRRVEPDINKLKHDDLSELLDKRPVLKEAYVGALPTPLELHDQLASKNDFSIVERKPQKLNLISENYSDPFDDFAVVPEAKTDDDPKTIVISLRSVLVGIIMTVFGATISQLFIFKPVHLHIHVLFIQLACLLIGKFLASIPGPLWWNPCKLTVKETVFSAIMATSGAGCALSVEVIAAQDVFFERPLPAYVCILLIMSTQMIGFGWAGLFRRFLIYPKKTIFPSVLPSVALFHSLAEVSPSTRKQLSFFKKVFGAMSFYEAIPGYIAPALQAISPWCLTLPAVPAVTNLFGGSLVAEGLGFLSLSCDWVLGMPFWLALPTGSHSPLFVPLSAQIIDWAAVGTAIFLFTAAYRYNWFGGGNMPFISFNVLDSTGVQYNITRAIFENGTENAQEVEAMGLPSFATTYVLGKAGIAFSVSSAIVTAIMFNFNDLRAALSSSESDATLEDPHRSITKNYRDFPTYGFVILAAVAIFTAFFCSSHAESGLSAQALVTSFLISFILSFAAGFFYANVGISLHCHPVIQMLGGVLFPGNAIGNMWFTLFGSTSSGQCVGMLKDLKLGQYMNVPTLYVVIAQLIGTIIGGFVHFGVMTTIVNTQRDVLLLPNGNGVYTSIIPICLLIGFLAPVPFFLLHKWKPRAGFDRCNISLFASSLFHAVEGATSGRTTATLLAIVTQYTIRKYHFMWYKKYNYILSAALDGGTQLSMLLLTFLVQGGAGVKLDIPTYFLNPIGPRDYCYMPKGGHHKH</sequence>
<feature type="transmembrane region" description="Helical" evidence="9">
    <location>
        <begin position="616"/>
        <end position="638"/>
    </location>
</feature>
<comment type="caution">
    <text evidence="10">The sequence shown here is derived from an EMBL/GenBank/DDBJ whole genome shotgun (WGS) entry which is preliminary data.</text>
</comment>
<feature type="transmembrane region" description="Helical" evidence="9">
    <location>
        <begin position="338"/>
        <end position="359"/>
    </location>
</feature>
<feature type="transmembrane region" description="Helical" evidence="9">
    <location>
        <begin position="497"/>
        <end position="517"/>
    </location>
</feature>
<evidence type="ECO:0000256" key="8">
    <source>
        <dbReference type="ARBA" id="ARBA00023136"/>
    </source>
</evidence>
<dbReference type="GO" id="GO:0035673">
    <property type="term" value="F:oligopeptide transmembrane transporter activity"/>
    <property type="evidence" value="ECO:0007669"/>
    <property type="project" value="InterPro"/>
</dbReference>
<evidence type="ECO:0000256" key="9">
    <source>
        <dbReference type="SAM" id="Phobius"/>
    </source>
</evidence>
<keyword evidence="4 9" id="KW-0812">Transmembrane</keyword>
<evidence type="ECO:0000256" key="6">
    <source>
        <dbReference type="ARBA" id="ARBA00022927"/>
    </source>
</evidence>